<evidence type="ECO:0008006" key="4">
    <source>
        <dbReference type="Google" id="ProtNLM"/>
    </source>
</evidence>
<gene>
    <name evidence="2" type="ORF">PQO05_23275</name>
</gene>
<dbReference type="Proteomes" id="UP001216139">
    <property type="component" value="Chromosome"/>
</dbReference>
<evidence type="ECO:0000256" key="1">
    <source>
        <dbReference type="SAM" id="Phobius"/>
    </source>
</evidence>
<protein>
    <recommendedName>
        <fullName evidence="4">DUF1682 family protein</fullName>
    </recommendedName>
</protein>
<sequence length="133" mass="15338">MKRVFFEGPARFIFIPIAVAAFLSLISLVVMQLWNHLLPDIFHVGVITFWQAMGLFILSKILFGFGKGGGRFGRPGGGAPWMRKRMEERFKNMSPEEKARFKEQMKKRMCGPRGWRDFDWDDESAAHESTPNV</sequence>
<dbReference type="EMBL" id="CP117167">
    <property type="protein sequence ID" value="WCT11655.1"/>
    <property type="molecule type" value="Genomic_DNA"/>
</dbReference>
<dbReference type="RefSeq" id="WP_273629844.1">
    <property type="nucleotide sequence ID" value="NZ_CP117167.1"/>
</dbReference>
<keyword evidence="1" id="KW-1133">Transmembrane helix</keyword>
<name>A0ABY7T5C8_9SPHI</name>
<accession>A0ABY7T5C8</accession>
<keyword evidence="1" id="KW-0812">Transmembrane</keyword>
<feature type="transmembrane region" description="Helical" evidence="1">
    <location>
        <begin position="41"/>
        <end position="65"/>
    </location>
</feature>
<keyword evidence="3" id="KW-1185">Reference proteome</keyword>
<reference evidence="2 3" key="1">
    <citation type="submission" date="2023-02" db="EMBL/GenBank/DDBJ databases">
        <title>Genome sequence of Mucilaginibacter jinjuensis strain KACC 16571.</title>
        <authorList>
            <person name="Kim S."/>
            <person name="Heo J."/>
            <person name="Kwon S.-W."/>
        </authorList>
    </citation>
    <scope>NUCLEOTIDE SEQUENCE [LARGE SCALE GENOMIC DNA]</scope>
    <source>
        <strain evidence="2 3">KACC 16571</strain>
    </source>
</reference>
<organism evidence="2 3">
    <name type="scientific">Mucilaginibacter jinjuensis</name>
    <dbReference type="NCBI Taxonomy" id="1176721"/>
    <lineage>
        <taxon>Bacteria</taxon>
        <taxon>Pseudomonadati</taxon>
        <taxon>Bacteroidota</taxon>
        <taxon>Sphingobacteriia</taxon>
        <taxon>Sphingobacteriales</taxon>
        <taxon>Sphingobacteriaceae</taxon>
        <taxon>Mucilaginibacter</taxon>
    </lineage>
</organism>
<feature type="transmembrane region" description="Helical" evidence="1">
    <location>
        <begin position="12"/>
        <end position="35"/>
    </location>
</feature>
<evidence type="ECO:0000313" key="3">
    <source>
        <dbReference type="Proteomes" id="UP001216139"/>
    </source>
</evidence>
<proteinExistence type="predicted"/>
<keyword evidence="1" id="KW-0472">Membrane</keyword>
<evidence type="ECO:0000313" key="2">
    <source>
        <dbReference type="EMBL" id="WCT11655.1"/>
    </source>
</evidence>